<feature type="compositionally biased region" description="Polar residues" evidence="1">
    <location>
        <begin position="139"/>
        <end position="151"/>
    </location>
</feature>
<organism evidence="2 3">
    <name type="scientific">Molossus molossus</name>
    <name type="common">Pallas' mastiff bat</name>
    <name type="synonym">Vespertilio molossus</name>
    <dbReference type="NCBI Taxonomy" id="27622"/>
    <lineage>
        <taxon>Eukaryota</taxon>
        <taxon>Metazoa</taxon>
        <taxon>Chordata</taxon>
        <taxon>Craniata</taxon>
        <taxon>Vertebrata</taxon>
        <taxon>Euteleostomi</taxon>
        <taxon>Mammalia</taxon>
        <taxon>Eutheria</taxon>
        <taxon>Laurasiatheria</taxon>
        <taxon>Chiroptera</taxon>
        <taxon>Yangochiroptera</taxon>
        <taxon>Molossidae</taxon>
        <taxon>Molossus</taxon>
    </lineage>
</organism>
<accession>A0A7J8EDV6</accession>
<reference evidence="2 3" key="1">
    <citation type="journal article" date="2020" name="Nature">
        <title>Six reference-quality genomes reveal evolution of bat adaptations.</title>
        <authorList>
            <person name="Jebb D."/>
            <person name="Huang Z."/>
            <person name="Pippel M."/>
            <person name="Hughes G.M."/>
            <person name="Lavrichenko K."/>
            <person name="Devanna P."/>
            <person name="Winkler S."/>
            <person name="Jermiin L.S."/>
            <person name="Skirmuntt E.C."/>
            <person name="Katzourakis A."/>
            <person name="Burkitt-Gray L."/>
            <person name="Ray D.A."/>
            <person name="Sullivan K.A.M."/>
            <person name="Roscito J.G."/>
            <person name="Kirilenko B.M."/>
            <person name="Davalos L.M."/>
            <person name="Corthals A.P."/>
            <person name="Power M.L."/>
            <person name="Jones G."/>
            <person name="Ransome R.D."/>
            <person name="Dechmann D.K.N."/>
            <person name="Locatelli A.G."/>
            <person name="Puechmaille S.J."/>
            <person name="Fedrigo O."/>
            <person name="Jarvis E.D."/>
            <person name="Hiller M."/>
            <person name="Vernes S.C."/>
            <person name="Myers E.W."/>
            <person name="Teeling E.C."/>
        </authorList>
    </citation>
    <scope>NUCLEOTIDE SEQUENCE [LARGE SCALE GENOMIC DNA]</scope>
    <source>
        <strain evidence="2">MMolMol1</strain>
        <tissue evidence="2">Muscle</tissue>
    </source>
</reference>
<comment type="caution">
    <text evidence="2">The sequence shown here is derived from an EMBL/GenBank/DDBJ whole genome shotgun (WGS) entry which is preliminary data.</text>
</comment>
<sequence length="178" mass="19258">MGYVMWRWIGEAAKDLSPHLDQILGKSRLCLDVGMWRLGAEDMPPCGLWGQNLPPWSLLCTQGPQAQGMQPHCPLRPQVWSPDVQPCAAGHCAEQACSPLGEGPLTNKEMKDEWYVSSLGSTGPHISATPPHRPPCPIQGTSCSTSRTPSARDTLPRMALPLPCSSSLHQMAGNQSLP</sequence>
<feature type="region of interest" description="Disordered" evidence="1">
    <location>
        <begin position="125"/>
        <end position="154"/>
    </location>
</feature>
<keyword evidence="3" id="KW-1185">Reference proteome</keyword>
<dbReference type="EMBL" id="JACASF010000014">
    <property type="protein sequence ID" value="KAF6433708.1"/>
    <property type="molecule type" value="Genomic_DNA"/>
</dbReference>
<proteinExistence type="predicted"/>
<protein>
    <submittedName>
        <fullName evidence="2">Uncharacterized protein</fullName>
    </submittedName>
</protein>
<evidence type="ECO:0000313" key="2">
    <source>
        <dbReference type="EMBL" id="KAF6433708.1"/>
    </source>
</evidence>
<evidence type="ECO:0000256" key="1">
    <source>
        <dbReference type="SAM" id="MobiDB-lite"/>
    </source>
</evidence>
<gene>
    <name evidence="2" type="ORF">HJG59_008795</name>
</gene>
<name>A0A7J8EDV6_MOLMO</name>
<evidence type="ECO:0000313" key="3">
    <source>
        <dbReference type="Proteomes" id="UP000550707"/>
    </source>
</evidence>
<dbReference type="AlphaFoldDB" id="A0A7J8EDV6"/>
<dbReference type="Proteomes" id="UP000550707">
    <property type="component" value="Unassembled WGS sequence"/>
</dbReference>
<dbReference type="InParanoid" id="A0A7J8EDV6"/>